<dbReference type="PATRIC" id="fig|54915.3.peg.7301"/>
<name>A0A0K9YZ99_9BACL</name>
<accession>A0A0K9YZ99</accession>
<organism evidence="1 2">
    <name type="scientific">Brevibacillus reuszeri</name>
    <dbReference type="NCBI Taxonomy" id="54915"/>
    <lineage>
        <taxon>Bacteria</taxon>
        <taxon>Bacillati</taxon>
        <taxon>Bacillota</taxon>
        <taxon>Bacilli</taxon>
        <taxon>Bacillales</taxon>
        <taxon>Paenibacillaceae</taxon>
        <taxon>Brevibacillus</taxon>
    </lineage>
</organism>
<evidence type="ECO:0000313" key="2">
    <source>
        <dbReference type="Proteomes" id="UP000036834"/>
    </source>
</evidence>
<reference evidence="2" key="1">
    <citation type="submission" date="2015-07" db="EMBL/GenBank/DDBJ databases">
        <title>Genome sequencing project for genomic taxonomy and phylogenomics of Bacillus-like bacteria.</title>
        <authorList>
            <person name="Liu B."/>
            <person name="Wang J."/>
            <person name="Zhu Y."/>
            <person name="Liu G."/>
            <person name="Chen Q."/>
            <person name="Chen Z."/>
            <person name="Lan J."/>
            <person name="Che J."/>
            <person name="Ge C."/>
            <person name="Shi H."/>
            <person name="Pan Z."/>
            <person name="Liu X."/>
        </authorList>
    </citation>
    <scope>NUCLEOTIDE SEQUENCE [LARGE SCALE GENOMIC DNA]</scope>
    <source>
        <strain evidence="2">DSM 9887</strain>
    </source>
</reference>
<protein>
    <submittedName>
        <fullName evidence="1">Uncharacterized protein</fullName>
    </submittedName>
</protein>
<evidence type="ECO:0000313" key="1">
    <source>
        <dbReference type="EMBL" id="KNB74058.1"/>
    </source>
</evidence>
<dbReference type="EMBL" id="LGIQ01000005">
    <property type="protein sequence ID" value="KNB74058.1"/>
    <property type="molecule type" value="Genomic_DNA"/>
</dbReference>
<proteinExistence type="predicted"/>
<sequence>MAAQKGITTTSRRVSLAIQRKNRRKAVRLINRIVVVKTIFDTFTGCLLSVGPNGFRVRVYTGSNETFTIITIPLNFVINLFPFPCN</sequence>
<gene>
    <name evidence="1" type="ORF">ADS79_09135</name>
</gene>
<dbReference type="Proteomes" id="UP000036834">
    <property type="component" value="Unassembled WGS sequence"/>
</dbReference>
<dbReference type="AlphaFoldDB" id="A0A0K9YZ99"/>
<comment type="caution">
    <text evidence="1">The sequence shown here is derived from an EMBL/GenBank/DDBJ whole genome shotgun (WGS) entry which is preliminary data.</text>
</comment>